<evidence type="ECO:0000313" key="3">
    <source>
        <dbReference type="Proteomes" id="UP000310353"/>
    </source>
</evidence>
<dbReference type="EMBL" id="NXMA01000003">
    <property type="protein sequence ID" value="TKX32820.1"/>
    <property type="molecule type" value="Genomic_DNA"/>
</dbReference>
<evidence type="ECO:0000313" key="2">
    <source>
        <dbReference type="EMBL" id="TKX32820.1"/>
    </source>
</evidence>
<keyword evidence="3" id="KW-1185">Reference proteome</keyword>
<keyword evidence="1" id="KW-0472">Membrane</keyword>
<feature type="transmembrane region" description="Helical" evidence="1">
    <location>
        <begin position="196"/>
        <end position="223"/>
    </location>
</feature>
<comment type="caution">
    <text evidence="2">The sequence shown here is derived from an EMBL/GenBank/DDBJ whole genome shotgun (WGS) entry which is preliminary data.</text>
</comment>
<name>A0A4U7BR62_9BACT</name>
<feature type="transmembrane region" description="Helical" evidence="1">
    <location>
        <begin position="124"/>
        <end position="145"/>
    </location>
</feature>
<dbReference type="RefSeq" id="WP_137621850.1">
    <property type="nucleotide sequence ID" value="NZ_NXMA01000003.1"/>
</dbReference>
<feature type="transmembrane region" description="Helical" evidence="1">
    <location>
        <begin position="65"/>
        <end position="88"/>
    </location>
</feature>
<feature type="transmembrane region" description="Helical" evidence="1">
    <location>
        <begin position="94"/>
        <end position="112"/>
    </location>
</feature>
<keyword evidence="1" id="KW-0812">Transmembrane</keyword>
<feature type="transmembrane region" description="Helical" evidence="1">
    <location>
        <begin position="165"/>
        <end position="184"/>
    </location>
</feature>
<feature type="transmembrane region" description="Helical" evidence="1">
    <location>
        <begin position="6"/>
        <end position="32"/>
    </location>
</feature>
<feature type="transmembrane region" description="Helical" evidence="1">
    <location>
        <begin position="229"/>
        <end position="245"/>
    </location>
</feature>
<dbReference type="AlphaFoldDB" id="A0A4U7BR62"/>
<reference evidence="2 3" key="1">
    <citation type="submission" date="2018-05" db="EMBL/GenBank/DDBJ databases">
        <title>Novel Campyloabacter and Helicobacter Species and Strains.</title>
        <authorList>
            <person name="Mannion A.J."/>
            <person name="Shen Z."/>
            <person name="Fox J.G."/>
        </authorList>
    </citation>
    <scope>NUCLEOTIDE SEQUENCE [LARGE SCALE GENOMIC DNA]</scope>
    <source>
        <strain evidence="3">MIT17-670</strain>
    </source>
</reference>
<evidence type="ECO:0000256" key="1">
    <source>
        <dbReference type="SAM" id="Phobius"/>
    </source>
</evidence>
<accession>A0A4U7BR62</accession>
<proteinExistence type="predicted"/>
<gene>
    <name evidence="2" type="ORF">CQA76_02365</name>
</gene>
<sequence>MIALLALFAFILTWQFFSYAFIFLIFIFYAFLKEFFGFLNFRKSIIKEAVLIKNSLAYKITSRNLYIYIVSFFVALFAIFSLSLNLLASQRQDYIFLFIILPLLLVFFKKKLYFQLVNNAYTDFIIILISSFFTALFYSIFDLFFNVKTIFNLYDFHQNIVYYKNSSFLFFDLISQFLAIINALKEYFLSYFGIFWFRIFNFVFDFFNFFVFSFFVAYLYNFAFKRNKIYIFASSFIILIALFLSKESKNQNIKPYHKEILTMMDNFSLLREQNLSTLKEDKIKWDKNLKQVREILNKNAFEIGIWWFSKEKEDLQKSLNESLK</sequence>
<keyword evidence="1" id="KW-1133">Transmembrane helix</keyword>
<protein>
    <submittedName>
        <fullName evidence="2">Uncharacterized protein</fullName>
    </submittedName>
</protein>
<dbReference type="Proteomes" id="UP000310353">
    <property type="component" value="Unassembled WGS sequence"/>
</dbReference>
<organism evidence="2 3">
    <name type="scientific">Campylobacter aviculae</name>
    <dbReference type="NCBI Taxonomy" id="2510190"/>
    <lineage>
        <taxon>Bacteria</taxon>
        <taxon>Pseudomonadati</taxon>
        <taxon>Campylobacterota</taxon>
        <taxon>Epsilonproteobacteria</taxon>
        <taxon>Campylobacterales</taxon>
        <taxon>Campylobacteraceae</taxon>
        <taxon>Campylobacter</taxon>
    </lineage>
</organism>
<dbReference type="OrthoDB" id="5363482at2"/>